<accession>A0A2B7XVS4</accession>
<dbReference type="Pfam" id="PF00120">
    <property type="entry name" value="Gln-synt_C"/>
    <property type="match status" value="1"/>
</dbReference>
<dbReference type="OrthoDB" id="3364440at2759"/>
<dbReference type="PANTHER" id="PTHR43383">
    <property type="entry name" value="NODULIN 6"/>
    <property type="match status" value="1"/>
</dbReference>
<dbReference type="Gene3D" id="3.30.590.10">
    <property type="entry name" value="Glutamine synthetase/guanido kinase, catalytic domain"/>
    <property type="match status" value="1"/>
</dbReference>
<organism evidence="6 7">
    <name type="scientific">Helicocarpus griseus UAMH5409</name>
    <dbReference type="NCBI Taxonomy" id="1447875"/>
    <lineage>
        <taxon>Eukaryota</taxon>
        <taxon>Fungi</taxon>
        <taxon>Dikarya</taxon>
        <taxon>Ascomycota</taxon>
        <taxon>Pezizomycotina</taxon>
        <taxon>Eurotiomycetes</taxon>
        <taxon>Eurotiomycetidae</taxon>
        <taxon>Onygenales</taxon>
        <taxon>Ajellomycetaceae</taxon>
        <taxon>Helicocarpus</taxon>
    </lineage>
</organism>
<dbReference type="InterPro" id="IPR036651">
    <property type="entry name" value="Gln_synt_N_sf"/>
</dbReference>
<sequence length="881" mass="98710">MADVTALQRLIYHHPIIDNHAHNILKADSASNYADYPFESITSEAQGEALEHHAPKSLAHIRAINQLAELFGCAPEVEAIKSARDKEVKNDYDGLVRKCLEGTHMLLIDDGLAADGVEPYSWHDTFAKAPSKRLLRIETLAVELILRLVQRVKKSQDDLLTEEEQNVAFSNLWTSFRYFFSTTIDEALDDPAIVGFKSVICYRTGLDIQTFSTQEVAASFVTYFRTLLKTGKSRIEEKAINDTLLLTVLERLSKRRDETGSSKPIQFHTGLGDSDIGLLRSNPAHLQNLIEKYSNVDFVLLHSSYPYTREAGYLASVYANAYLDIGEVFPMTSRDAQISILRQSLELVPGTKLLWSTDGHYHPETFWLANKQFRQALDALFTKYVDKGDYTPAQAMETVQNIMFSNSNRLYNLNQSADIPSLSSSQSQSHTSSLDLFDPVSASSAEEAFKKFLAKKPHVEYIWMQWVDYTATVRVRMFPVSEFAKILSSKRKVGICLAVLNMLQTDLTVPPDPKCSGQFILFPDISSLCRNVGLPSKSATVMTFWKDDNGGELEGCPRTTLQNIVSKCQKEFNVKMLVGFEIEVVFMKAVKKENASTSYSPWLTNHSWSNMTSETVQALPMLERIAQELEEIGIRLEQFHSESSPGQFELILPPYSPLASADALIKTRQTITNIAAQYGLRATLHPRPYSSAAGTAAHTHISINPPELEDQFLAGMLHHLPSILPFTFPQEASYKRVVEGIWSGGVWVAWGYQNRETPIRKVSPGHWEIKSVDGLANPYLAVAAIVGAGYLGLRNNMPLEIKGCDVDPATLSPSGRSALSITTRMPSSLEESLHALESNEELQDLMGKNFVARYIGVRRGEREMLNAMGEEERRNWLIARY</sequence>
<dbReference type="GO" id="GO:0016787">
    <property type="term" value="F:hydrolase activity"/>
    <property type="evidence" value="ECO:0007669"/>
    <property type="project" value="InterPro"/>
</dbReference>
<feature type="domain" description="GS beta-grasp" evidence="4">
    <location>
        <begin position="457"/>
        <end position="550"/>
    </location>
</feature>
<dbReference type="GO" id="GO:0004356">
    <property type="term" value="F:glutamine synthetase activity"/>
    <property type="evidence" value="ECO:0007669"/>
    <property type="project" value="InterPro"/>
</dbReference>
<comment type="caution">
    <text evidence="6">The sequence shown here is derived from an EMBL/GenBank/DDBJ whole genome shotgun (WGS) entry which is preliminary data.</text>
</comment>
<dbReference type="PROSITE" id="PS51986">
    <property type="entry name" value="GS_BETA_GRASP"/>
    <property type="match status" value="1"/>
</dbReference>
<evidence type="ECO:0000256" key="3">
    <source>
        <dbReference type="RuleBase" id="RU000384"/>
    </source>
</evidence>
<dbReference type="Gene3D" id="3.10.20.70">
    <property type="entry name" value="Glutamine synthetase, N-terminal domain"/>
    <property type="match status" value="1"/>
</dbReference>
<dbReference type="InterPro" id="IPR032466">
    <property type="entry name" value="Metal_Hydrolase"/>
</dbReference>
<dbReference type="PROSITE" id="PS51987">
    <property type="entry name" value="GS_CATALYTIC"/>
    <property type="match status" value="1"/>
</dbReference>
<dbReference type="SUPFAM" id="SSF55931">
    <property type="entry name" value="Glutamine synthetase/guanido kinase"/>
    <property type="match status" value="1"/>
</dbReference>
<reference evidence="6 7" key="1">
    <citation type="submission" date="2017-10" db="EMBL/GenBank/DDBJ databases">
        <title>Comparative genomics in systemic dimorphic fungi from Ajellomycetaceae.</title>
        <authorList>
            <person name="Munoz J.F."/>
            <person name="Mcewen J.G."/>
            <person name="Clay O.K."/>
            <person name="Cuomo C.A."/>
        </authorList>
    </citation>
    <scope>NUCLEOTIDE SEQUENCE [LARGE SCALE GENOMIC DNA]</scope>
    <source>
        <strain evidence="6 7">UAMH5409</strain>
    </source>
</reference>
<dbReference type="AlphaFoldDB" id="A0A2B7XVS4"/>
<dbReference type="Pfam" id="PF04909">
    <property type="entry name" value="Amidohydro_2"/>
    <property type="match status" value="1"/>
</dbReference>
<dbReference type="SUPFAM" id="SSF51556">
    <property type="entry name" value="Metallo-dependent hydrolases"/>
    <property type="match status" value="1"/>
</dbReference>
<feature type="domain" description="GS catalytic" evidence="5">
    <location>
        <begin position="557"/>
        <end position="881"/>
    </location>
</feature>
<proteinExistence type="inferred from homology"/>
<dbReference type="Proteomes" id="UP000223968">
    <property type="component" value="Unassembled WGS sequence"/>
</dbReference>
<evidence type="ECO:0000259" key="4">
    <source>
        <dbReference type="PROSITE" id="PS51986"/>
    </source>
</evidence>
<dbReference type="InterPro" id="IPR006680">
    <property type="entry name" value="Amidohydro-rel"/>
</dbReference>
<gene>
    <name evidence="6" type="ORF">AJ79_04157</name>
</gene>
<comment type="similarity">
    <text evidence="2 3">Belongs to the glutamine synthetase family.</text>
</comment>
<evidence type="ECO:0000313" key="6">
    <source>
        <dbReference type="EMBL" id="PGH12658.1"/>
    </source>
</evidence>
<dbReference type="InterPro" id="IPR008147">
    <property type="entry name" value="Gln_synt_N"/>
</dbReference>
<evidence type="ECO:0000256" key="1">
    <source>
        <dbReference type="ARBA" id="ARBA00021364"/>
    </source>
</evidence>
<evidence type="ECO:0000256" key="2">
    <source>
        <dbReference type="PROSITE-ProRule" id="PRU01330"/>
    </source>
</evidence>
<dbReference type="InterPro" id="IPR014746">
    <property type="entry name" value="Gln_synth/guanido_kin_cat_dom"/>
</dbReference>
<dbReference type="PANTHER" id="PTHR43383:SF2">
    <property type="entry name" value="AMIDOHYDROLASE 2 FAMILY PROTEIN"/>
    <property type="match status" value="1"/>
</dbReference>
<dbReference type="GO" id="GO:0006542">
    <property type="term" value="P:glutamine biosynthetic process"/>
    <property type="evidence" value="ECO:0007669"/>
    <property type="project" value="InterPro"/>
</dbReference>
<dbReference type="SMART" id="SM01230">
    <property type="entry name" value="Gln-synt_C"/>
    <property type="match status" value="1"/>
</dbReference>
<evidence type="ECO:0000313" key="7">
    <source>
        <dbReference type="Proteomes" id="UP000223968"/>
    </source>
</evidence>
<evidence type="ECO:0000259" key="5">
    <source>
        <dbReference type="PROSITE" id="PS51987"/>
    </source>
</evidence>
<dbReference type="Gene3D" id="3.20.20.140">
    <property type="entry name" value="Metal-dependent hydrolases"/>
    <property type="match status" value="1"/>
</dbReference>
<dbReference type="EMBL" id="PDNB01000055">
    <property type="protein sequence ID" value="PGH12658.1"/>
    <property type="molecule type" value="Genomic_DNA"/>
</dbReference>
<dbReference type="FunFam" id="3.30.590.10:FF:000013">
    <property type="entry name" value="Related to fluG protein"/>
    <property type="match status" value="1"/>
</dbReference>
<keyword evidence="7" id="KW-1185">Reference proteome</keyword>
<dbReference type="InterPro" id="IPR008146">
    <property type="entry name" value="Gln_synth_cat_dom"/>
</dbReference>
<protein>
    <recommendedName>
        <fullName evidence="1">Glutamine synthetase</fullName>
    </recommendedName>
</protein>
<name>A0A2B7XVS4_9EURO</name>
<dbReference type="STRING" id="1447875.A0A2B7XVS4"/>